<feature type="transmembrane region" description="Helical" evidence="1">
    <location>
        <begin position="88"/>
        <end position="115"/>
    </location>
</feature>
<sequence>MVWRPGHAAVAALLLAIEVAIALYARDRFIRPYLGDVLAVILVHCGLRAVLPIRPLPAAATAFGIGALIELGQAIHILDLLGIRTIRIVAVVLGGSFEWLDFLAYAAGAGIALAVDRRVLHN</sequence>
<keyword evidence="1" id="KW-1133">Transmembrane helix</keyword>
<keyword evidence="1" id="KW-0812">Transmembrane</keyword>
<evidence type="ECO:0008006" key="4">
    <source>
        <dbReference type="Google" id="ProtNLM"/>
    </source>
</evidence>
<feature type="transmembrane region" description="Helical" evidence="1">
    <location>
        <begin position="6"/>
        <end position="25"/>
    </location>
</feature>
<gene>
    <name evidence="2" type="ORF">FHR20_001387</name>
</gene>
<name>A0A7X5UZ94_9SPHN</name>
<evidence type="ECO:0000313" key="2">
    <source>
        <dbReference type="EMBL" id="NIJ64456.1"/>
    </source>
</evidence>
<organism evidence="2 3">
    <name type="scientific">Sphingomonas leidyi</name>
    <dbReference type="NCBI Taxonomy" id="68569"/>
    <lineage>
        <taxon>Bacteria</taxon>
        <taxon>Pseudomonadati</taxon>
        <taxon>Pseudomonadota</taxon>
        <taxon>Alphaproteobacteria</taxon>
        <taxon>Sphingomonadales</taxon>
        <taxon>Sphingomonadaceae</taxon>
        <taxon>Sphingomonas</taxon>
    </lineage>
</organism>
<accession>A0A7X5UZ94</accession>
<protein>
    <recommendedName>
        <fullName evidence="4">DUF2809 domain-containing protein</fullName>
    </recommendedName>
</protein>
<dbReference type="AlphaFoldDB" id="A0A7X5UZ94"/>
<dbReference type="EMBL" id="JAASQV010000001">
    <property type="protein sequence ID" value="NIJ64456.1"/>
    <property type="molecule type" value="Genomic_DNA"/>
</dbReference>
<dbReference type="Pfam" id="PF10990">
    <property type="entry name" value="DUF2809"/>
    <property type="match status" value="1"/>
</dbReference>
<evidence type="ECO:0000313" key="3">
    <source>
        <dbReference type="Proteomes" id="UP000564677"/>
    </source>
</evidence>
<reference evidence="2 3" key="1">
    <citation type="submission" date="2020-03" db="EMBL/GenBank/DDBJ databases">
        <title>Genomic Encyclopedia of Type Strains, Phase IV (KMG-IV): sequencing the most valuable type-strain genomes for metagenomic binning, comparative biology and taxonomic classification.</title>
        <authorList>
            <person name="Goeker M."/>
        </authorList>
    </citation>
    <scope>NUCLEOTIDE SEQUENCE [LARGE SCALE GENOMIC DNA]</scope>
    <source>
        <strain evidence="2 3">DSM 4733</strain>
    </source>
</reference>
<dbReference type="RefSeq" id="WP_167298807.1">
    <property type="nucleotide sequence ID" value="NZ_JAASQV010000001.1"/>
</dbReference>
<proteinExistence type="predicted"/>
<dbReference type="Proteomes" id="UP000564677">
    <property type="component" value="Unassembled WGS sequence"/>
</dbReference>
<comment type="caution">
    <text evidence="2">The sequence shown here is derived from an EMBL/GenBank/DDBJ whole genome shotgun (WGS) entry which is preliminary data.</text>
</comment>
<keyword evidence="1" id="KW-0472">Membrane</keyword>
<dbReference type="InterPro" id="IPR021257">
    <property type="entry name" value="DUF2809"/>
</dbReference>
<keyword evidence="3" id="KW-1185">Reference proteome</keyword>
<feature type="transmembrane region" description="Helical" evidence="1">
    <location>
        <begin position="57"/>
        <end position="81"/>
    </location>
</feature>
<feature type="transmembrane region" description="Helical" evidence="1">
    <location>
        <begin position="32"/>
        <end position="51"/>
    </location>
</feature>
<evidence type="ECO:0000256" key="1">
    <source>
        <dbReference type="SAM" id="Phobius"/>
    </source>
</evidence>